<dbReference type="Proteomes" id="UP000003490">
    <property type="component" value="Unassembled WGS sequence"/>
</dbReference>
<dbReference type="GO" id="GO:0004564">
    <property type="term" value="F:beta-fructofuranosidase activity"/>
    <property type="evidence" value="ECO:0007669"/>
    <property type="project" value="UniProtKB-EC"/>
</dbReference>
<evidence type="ECO:0000313" key="7">
    <source>
        <dbReference type="EMBL" id="PEQ26026.1"/>
    </source>
</evidence>
<evidence type="ECO:0000256" key="4">
    <source>
        <dbReference type="ARBA" id="ARBA00023295"/>
    </source>
</evidence>
<evidence type="ECO:0000256" key="2">
    <source>
        <dbReference type="ARBA" id="ARBA00012758"/>
    </source>
</evidence>
<dbReference type="PANTHER" id="PTHR43101:SF1">
    <property type="entry name" value="BETA-FRUCTOSIDASE"/>
    <property type="match status" value="1"/>
</dbReference>
<dbReference type="HOGENOM" id="CLU_001528_7_0_9"/>
<dbReference type="SUPFAM" id="SSF75005">
    <property type="entry name" value="Arabinanase/levansucrase/invertase"/>
    <property type="match status" value="1"/>
</dbReference>
<proteinExistence type="inferred from homology"/>
<dbReference type="InterPro" id="IPR013320">
    <property type="entry name" value="ConA-like_dom_sf"/>
</dbReference>
<dbReference type="EC" id="3.2.1.26" evidence="2"/>
<dbReference type="Gene3D" id="2.115.10.20">
    <property type="entry name" value="Glycosyl hydrolase domain, family 43"/>
    <property type="match status" value="1"/>
</dbReference>
<feature type="domain" description="Glycosyl hydrolase family 32 N-terminal" evidence="5">
    <location>
        <begin position="123"/>
        <end position="424"/>
    </location>
</feature>
<evidence type="ECO:0000313" key="8">
    <source>
        <dbReference type="Proteomes" id="UP000003490"/>
    </source>
</evidence>
<dbReference type="AlphaFoldDB" id="A7VW47"/>
<dbReference type="Proteomes" id="UP000220611">
    <property type="component" value="Unassembled WGS sequence"/>
</dbReference>
<reference evidence="6 8" key="2">
    <citation type="submission" date="2007-08" db="EMBL/GenBank/DDBJ databases">
        <authorList>
            <person name="Fulton L."/>
            <person name="Clifton S."/>
            <person name="Fulton B."/>
            <person name="Xu J."/>
            <person name="Minx P."/>
            <person name="Pepin K.H."/>
            <person name="Johnson M."/>
            <person name="Thiruvilangam P."/>
            <person name="Bhonagiri V."/>
            <person name="Nash W.E."/>
            <person name="Wang C."/>
            <person name="Mardis E.R."/>
            <person name="Wilson R.K."/>
        </authorList>
    </citation>
    <scope>NUCLEOTIDE SEQUENCE [LARGE SCALE GENOMIC DNA]</scope>
    <source>
        <strain evidence="6 8">DSM 753</strain>
    </source>
</reference>
<dbReference type="SMART" id="SM00640">
    <property type="entry name" value="Glyco_32"/>
    <property type="match status" value="1"/>
</dbReference>
<organism evidence="6 8">
    <name type="scientific">[Clostridium] leptum DSM 753</name>
    <dbReference type="NCBI Taxonomy" id="428125"/>
    <lineage>
        <taxon>Bacteria</taxon>
        <taxon>Bacillati</taxon>
        <taxon>Bacillota</taxon>
        <taxon>Clostridia</taxon>
        <taxon>Eubacteriales</taxon>
        <taxon>Oscillospiraceae</taxon>
        <taxon>Oscillospiraceae incertae sedis</taxon>
    </lineage>
</organism>
<evidence type="ECO:0000256" key="1">
    <source>
        <dbReference type="ARBA" id="ARBA00009902"/>
    </source>
</evidence>
<evidence type="ECO:0000256" key="3">
    <source>
        <dbReference type="ARBA" id="ARBA00022801"/>
    </source>
</evidence>
<dbReference type="InterPro" id="IPR051214">
    <property type="entry name" value="GH32_Enzymes"/>
</dbReference>
<gene>
    <name evidence="7" type="ORF">CH238_03285</name>
    <name evidence="6" type="ORF">CLOLEP_02811</name>
</gene>
<dbReference type="GO" id="GO:0005975">
    <property type="term" value="P:carbohydrate metabolic process"/>
    <property type="evidence" value="ECO:0007669"/>
    <property type="project" value="InterPro"/>
</dbReference>
<dbReference type="Gene3D" id="2.60.120.560">
    <property type="entry name" value="Exo-inulinase, domain 1"/>
    <property type="match status" value="1"/>
</dbReference>
<dbReference type="SUPFAM" id="SSF49899">
    <property type="entry name" value="Concanavalin A-like lectins/glucanases"/>
    <property type="match status" value="1"/>
</dbReference>
<dbReference type="Pfam" id="PF00251">
    <property type="entry name" value="Glyco_hydro_32N"/>
    <property type="match status" value="1"/>
</dbReference>
<dbReference type="EMBL" id="NOXF01000001">
    <property type="protein sequence ID" value="PEQ26026.1"/>
    <property type="molecule type" value="Genomic_DNA"/>
</dbReference>
<evidence type="ECO:0000313" key="6">
    <source>
        <dbReference type="EMBL" id="EDO59994.1"/>
    </source>
</evidence>
<reference evidence="7 9" key="3">
    <citation type="submission" date="2017-07" db="EMBL/GenBank/DDBJ databases">
        <title>Prevalence of linear plasmids in Cutibacterium (Propionibacterium) acnes isolates obtained from prostatic tissue.</title>
        <authorList>
            <person name="Davidsson S."/>
            <person name="Carlsson J."/>
            <person name="Molling P."/>
            <person name="Andren O."/>
            <person name="Andersson S.-O."/>
            <person name="Brzuszkiewicz E."/>
            <person name="Poehlein A."/>
            <person name="Al-Zeer M."/>
            <person name="Brinkmann V."/>
            <person name="Scavenius C."/>
            <person name="Nazipi S."/>
            <person name="Soderquist B."/>
            <person name="Bruggemann H."/>
        </authorList>
    </citation>
    <scope>NUCLEOTIDE SEQUENCE [LARGE SCALE GENOMIC DNA]</scope>
    <source>
        <strain evidence="7 9">DSM 753</strain>
    </source>
</reference>
<dbReference type="CDD" id="cd18625">
    <property type="entry name" value="GH32_BfrA-like"/>
    <property type="match status" value="1"/>
</dbReference>
<dbReference type="InterPro" id="IPR001362">
    <property type="entry name" value="Glyco_hydro_32"/>
</dbReference>
<comment type="caution">
    <text evidence="6">The sequence shown here is derived from an EMBL/GenBank/DDBJ whole genome shotgun (WGS) entry which is preliminary data.</text>
</comment>
<evidence type="ECO:0000259" key="5">
    <source>
        <dbReference type="Pfam" id="PF00251"/>
    </source>
</evidence>
<dbReference type="EMBL" id="ABCB02000020">
    <property type="protein sequence ID" value="EDO59994.1"/>
    <property type="molecule type" value="Genomic_DNA"/>
</dbReference>
<accession>A7VW47</accession>
<dbReference type="InterPro" id="IPR013148">
    <property type="entry name" value="Glyco_hydro_32_N"/>
</dbReference>
<sequence length="565" mass="64980">MILWRKDFMFQFCADQYECLEIFAKTQKGEKGSVSVRKLPDGEFLTQPAEKYHAAWLKFDLRQGACYEVKLENAEPVYCYLSGNENILEEGVRFLEFQEQGVTAYTKENLKSFFDTPYREQYHFQAYKNWLNDPNGLCWFQGYYHMFYQMNPAFQGWDNMHWGHAASKDLVHWTYLPVVLAPQPELDDYPEFLGGAFSGSALVEEDQVSLFFTRHFSPTHERTKIEYQSRVTSKDLLHFSPEEIVLRIKPSCEISQNFRDPKVFIEDGVYKMVVGSGISESAAMLQFHSRDQKKWVYDGPVVQENDPKIGGCFECPDLFQLDGKMVAVGCAWKLVLPDGRKQTEWYYIGERKDGCQLAVESKRIYDFGTNFYAIQSFEHQGRRIAVGWVADNYKEHVEAENGAYGSMGLPRELRVKEDRLIQKPVEEIYSLLGETVLRESGKQQVCCEVPGNSYWAKVSLSKPGDFSISLGEEDGRSIRLECVNGVTGLRTQGVKSENIGFVSDVEKVTEIEIFVDRRLVEVYLNGGEGAGAKLFYQHTKDGRFAAQFEENILQDVQVRQMNSAW</sequence>
<dbReference type="PANTHER" id="PTHR43101">
    <property type="entry name" value="BETA-FRUCTOSIDASE"/>
    <property type="match status" value="1"/>
</dbReference>
<keyword evidence="9" id="KW-1185">Reference proteome</keyword>
<reference evidence="6 8" key="1">
    <citation type="submission" date="2007-08" db="EMBL/GenBank/DDBJ databases">
        <title>Draft genome sequence of Clostridium leptum (DSM 753).</title>
        <authorList>
            <person name="Sudarsanam P."/>
            <person name="Ley R."/>
            <person name="Guruge J."/>
            <person name="Turnbaugh P.J."/>
            <person name="Mahowald M."/>
            <person name="Liep D."/>
            <person name="Gordon J."/>
        </authorList>
    </citation>
    <scope>NUCLEOTIDE SEQUENCE [LARGE SCALE GENOMIC DNA]</scope>
    <source>
        <strain evidence="6 8">DSM 753</strain>
    </source>
</reference>
<dbReference type="OrthoDB" id="9759709at2"/>
<dbReference type="eggNOG" id="COG1621">
    <property type="taxonomic scope" value="Bacteria"/>
</dbReference>
<name>A7VW47_9FIRM</name>
<keyword evidence="3 6" id="KW-0378">Hydrolase</keyword>
<comment type="similarity">
    <text evidence="1">Belongs to the glycosyl hydrolase 32 family.</text>
</comment>
<keyword evidence="4" id="KW-0326">Glycosidase</keyword>
<dbReference type="InterPro" id="IPR023296">
    <property type="entry name" value="Glyco_hydro_beta-prop_sf"/>
</dbReference>
<protein>
    <recommendedName>
        <fullName evidence="2">beta-fructofuranosidase</fullName>
        <ecNumber evidence="2">3.2.1.26</ecNumber>
    </recommendedName>
</protein>
<evidence type="ECO:0000313" key="9">
    <source>
        <dbReference type="Proteomes" id="UP000220611"/>
    </source>
</evidence>